<organism evidence="3">
    <name type="scientific">Anisakis simplex</name>
    <name type="common">Herring worm</name>
    <dbReference type="NCBI Taxonomy" id="6269"/>
    <lineage>
        <taxon>Eukaryota</taxon>
        <taxon>Metazoa</taxon>
        <taxon>Ecdysozoa</taxon>
        <taxon>Nematoda</taxon>
        <taxon>Chromadorea</taxon>
        <taxon>Rhabditida</taxon>
        <taxon>Spirurina</taxon>
        <taxon>Ascaridomorpha</taxon>
        <taxon>Ascaridoidea</taxon>
        <taxon>Anisakidae</taxon>
        <taxon>Anisakis</taxon>
        <taxon>Anisakis simplex complex</taxon>
    </lineage>
</organism>
<reference evidence="3" key="1">
    <citation type="submission" date="2017-02" db="UniProtKB">
        <authorList>
            <consortium name="WormBaseParasite"/>
        </authorList>
    </citation>
    <scope>IDENTIFICATION</scope>
</reference>
<evidence type="ECO:0000313" key="1">
    <source>
        <dbReference type="EMBL" id="VDK59233.1"/>
    </source>
</evidence>
<keyword evidence="2" id="KW-1185">Reference proteome</keyword>
<dbReference type="Proteomes" id="UP000267096">
    <property type="component" value="Unassembled WGS sequence"/>
</dbReference>
<proteinExistence type="predicted"/>
<gene>
    <name evidence="1" type="ORF">ASIM_LOCUS16999</name>
</gene>
<evidence type="ECO:0000313" key="2">
    <source>
        <dbReference type="Proteomes" id="UP000267096"/>
    </source>
</evidence>
<dbReference type="AlphaFoldDB" id="A0A0M3K9F0"/>
<protein>
    <submittedName>
        <fullName evidence="1 3">Uncharacterized protein</fullName>
    </submittedName>
</protein>
<dbReference type="WBParaSite" id="ASIM_0001759401-mRNA-1">
    <property type="protein sequence ID" value="ASIM_0001759401-mRNA-1"/>
    <property type="gene ID" value="ASIM_0001759401"/>
</dbReference>
<reference evidence="1 2" key="2">
    <citation type="submission" date="2018-11" db="EMBL/GenBank/DDBJ databases">
        <authorList>
            <consortium name="Pathogen Informatics"/>
        </authorList>
    </citation>
    <scope>NUCLEOTIDE SEQUENCE [LARGE SCALE GENOMIC DNA]</scope>
</reference>
<evidence type="ECO:0000313" key="3">
    <source>
        <dbReference type="WBParaSite" id="ASIM_0001759401-mRNA-1"/>
    </source>
</evidence>
<accession>A0A0M3K9F0</accession>
<name>A0A0M3K9F0_ANISI</name>
<sequence>MTTAYSVHSNGCVHQLIKSNIDHSLANTTNKVSSNSSNFDTSINSPSSTITTAAALCKAPSDCGGSSSGLGGMTKTDIVSSDESSLARYVSFIMCSKLEERFIKLCNQLLFDVRCLYL</sequence>
<dbReference type="EMBL" id="UYRR01033636">
    <property type="protein sequence ID" value="VDK59233.1"/>
    <property type="molecule type" value="Genomic_DNA"/>
</dbReference>